<keyword evidence="4" id="KW-0521">NADP</keyword>
<accession>A0A443SWJ9</accession>
<evidence type="ECO:0000256" key="4">
    <source>
        <dbReference type="ARBA" id="ARBA00022857"/>
    </source>
</evidence>
<feature type="transmembrane region" description="Helical" evidence="13">
    <location>
        <begin position="184"/>
        <end position="205"/>
    </location>
</feature>
<comment type="subcellular location">
    <subcellularLocation>
        <location evidence="1">Membrane</location>
        <topology evidence="1">Multi-pass membrane protein</topology>
    </subcellularLocation>
</comment>
<dbReference type="FunFam" id="3.40.50.720:FF:000131">
    <property type="entry name" value="Short-chain dehydrogenase/reductase 3"/>
    <property type="match status" value="1"/>
</dbReference>
<evidence type="ECO:0000256" key="8">
    <source>
        <dbReference type="ARBA" id="ARBA00023136"/>
    </source>
</evidence>
<comment type="similarity">
    <text evidence="2 12">Belongs to the short-chain dehydrogenases/reductases (SDR) family.</text>
</comment>
<evidence type="ECO:0000256" key="12">
    <source>
        <dbReference type="RuleBase" id="RU000363"/>
    </source>
</evidence>
<name>A0A443SWJ9_9ACAR</name>
<comment type="function">
    <text evidence="9">Catalyzes the reduction of all-trans-retinal to all-trans-retinol in the presence of NADPH.</text>
</comment>
<keyword evidence="7" id="KW-0443">Lipid metabolism</keyword>
<evidence type="ECO:0000256" key="7">
    <source>
        <dbReference type="ARBA" id="ARBA00023098"/>
    </source>
</evidence>
<evidence type="ECO:0000256" key="5">
    <source>
        <dbReference type="ARBA" id="ARBA00022989"/>
    </source>
</evidence>
<dbReference type="GO" id="GO:0005811">
    <property type="term" value="C:lipid droplet"/>
    <property type="evidence" value="ECO:0007669"/>
    <property type="project" value="TreeGrafter"/>
</dbReference>
<comment type="caution">
    <text evidence="14">The sequence shown here is derived from an EMBL/GenBank/DDBJ whole genome shotgun (WGS) entry which is preliminary data.</text>
</comment>
<dbReference type="PRINTS" id="PR00081">
    <property type="entry name" value="GDHRDH"/>
</dbReference>
<dbReference type="InterPro" id="IPR036291">
    <property type="entry name" value="NAD(P)-bd_dom_sf"/>
</dbReference>
<feature type="transmembrane region" description="Helical" evidence="13">
    <location>
        <begin position="225"/>
        <end position="248"/>
    </location>
</feature>
<dbReference type="Gene3D" id="3.40.50.720">
    <property type="entry name" value="NAD(P)-binding Rossmann-like Domain"/>
    <property type="match status" value="1"/>
</dbReference>
<evidence type="ECO:0000256" key="9">
    <source>
        <dbReference type="ARBA" id="ARBA00059620"/>
    </source>
</evidence>
<evidence type="ECO:0000313" key="15">
    <source>
        <dbReference type="Proteomes" id="UP000288716"/>
    </source>
</evidence>
<gene>
    <name evidence="14" type="ORF">B4U80_04480</name>
</gene>
<dbReference type="VEuPathDB" id="VectorBase:LDEU000142"/>
<evidence type="ECO:0000256" key="13">
    <source>
        <dbReference type="SAM" id="Phobius"/>
    </source>
</evidence>
<keyword evidence="8 13" id="KW-0472">Membrane</keyword>
<organism evidence="14 15">
    <name type="scientific">Leptotrombidium deliense</name>
    <dbReference type="NCBI Taxonomy" id="299467"/>
    <lineage>
        <taxon>Eukaryota</taxon>
        <taxon>Metazoa</taxon>
        <taxon>Ecdysozoa</taxon>
        <taxon>Arthropoda</taxon>
        <taxon>Chelicerata</taxon>
        <taxon>Arachnida</taxon>
        <taxon>Acari</taxon>
        <taxon>Acariformes</taxon>
        <taxon>Trombidiformes</taxon>
        <taxon>Prostigmata</taxon>
        <taxon>Anystina</taxon>
        <taxon>Parasitengona</taxon>
        <taxon>Trombiculoidea</taxon>
        <taxon>Trombiculidae</taxon>
        <taxon>Leptotrombidium</taxon>
    </lineage>
</organism>
<dbReference type="SUPFAM" id="SSF51735">
    <property type="entry name" value="NAD(P)-binding Rossmann-fold domains"/>
    <property type="match status" value="1"/>
</dbReference>
<evidence type="ECO:0000256" key="3">
    <source>
        <dbReference type="ARBA" id="ARBA00022692"/>
    </source>
</evidence>
<dbReference type="OrthoDB" id="10253736at2759"/>
<evidence type="ECO:0000256" key="11">
    <source>
        <dbReference type="ARBA" id="ARBA00082544"/>
    </source>
</evidence>
<keyword evidence="15" id="KW-1185">Reference proteome</keyword>
<dbReference type="EMBL" id="NCKV01000032">
    <property type="protein sequence ID" value="RWS31895.1"/>
    <property type="molecule type" value="Genomic_DNA"/>
</dbReference>
<evidence type="ECO:0000256" key="1">
    <source>
        <dbReference type="ARBA" id="ARBA00004141"/>
    </source>
</evidence>
<proteinExistence type="inferred from homology"/>
<dbReference type="PANTHER" id="PTHR24322">
    <property type="entry name" value="PKSB"/>
    <property type="match status" value="1"/>
</dbReference>
<protein>
    <recommendedName>
        <fullName evidence="10">Short-chain dehydrogenase/reductase 3</fullName>
    </recommendedName>
    <alternativeName>
        <fullName evidence="11">Retinal short-chain dehydrogenase/reductase 1</fullName>
    </alternativeName>
</protein>
<reference evidence="14 15" key="1">
    <citation type="journal article" date="2018" name="Gigascience">
        <title>Genomes of trombidid mites reveal novel predicted allergens and laterally-transferred genes associated with secondary metabolism.</title>
        <authorList>
            <person name="Dong X."/>
            <person name="Chaisiri K."/>
            <person name="Xia D."/>
            <person name="Armstrong S.D."/>
            <person name="Fang Y."/>
            <person name="Donnelly M.J."/>
            <person name="Kadowaki T."/>
            <person name="McGarry J.W."/>
            <person name="Darby A.C."/>
            <person name="Makepeace B.L."/>
        </authorList>
    </citation>
    <scope>NUCLEOTIDE SEQUENCE [LARGE SCALE GENOMIC DNA]</scope>
    <source>
        <strain evidence="14">UoL-UT</strain>
    </source>
</reference>
<keyword evidence="6" id="KW-0560">Oxidoreductase</keyword>
<dbReference type="Proteomes" id="UP000288716">
    <property type="component" value="Unassembled WGS sequence"/>
</dbReference>
<evidence type="ECO:0000313" key="14">
    <source>
        <dbReference type="EMBL" id="RWS31895.1"/>
    </source>
</evidence>
<dbReference type="GO" id="GO:0052650">
    <property type="term" value="F:all-trans-retinol dehydrogenase (NADP+) activity"/>
    <property type="evidence" value="ECO:0007669"/>
    <property type="project" value="UniProtKB-ARBA"/>
</dbReference>
<keyword evidence="3 13" id="KW-0812">Transmembrane</keyword>
<evidence type="ECO:0000256" key="10">
    <source>
        <dbReference type="ARBA" id="ARBA00068717"/>
    </source>
</evidence>
<dbReference type="InterPro" id="IPR002347">
    <property type="entry name" value="SDR_fam"/>
</dbReference>
<dbReference type="CDD" id="cd05339">
    <property type="entry name" value="17beta-HSDXI-like_SDR_c"/>
    <property type="match status" value="1"/>
</dbReference>
<evidence type="ECO:0000256" key="6">
    <source>
        <dbReference type="ARBA" id="ARBA00023002"/>
    </source>
</evidence>
<dbReference type="PANTHER" id="PTHR24322:SF746">
    <property type="entry name" value="SHORT CHAIN DEHYDROGENASE_REDUCTASE FAMILY 16C MEMBER 5"/>
    <property type="match status" value="1"/>
</dbReference>
<keyword evidence="5 13" id="KW-1133">Transmembrane helix</keyword>
<dbReference type="STRING" id="299467.A0A443SWJ9"/>
<evidence type="ECO:0000256" key="2">
    <source>
        <dbReference type="ARBA" id="ARBA00006484"/>
    </source>
</evidence>
<dbReference type="AlphaFoldDB" id="A0A443SWJ9"/>
<sequence length="277" mass="30431">MLVPKVFRVKNIEREVVLITGGGGGLGKALAVRFSKQGAIVVLWDVNANGLNEANTAVKAIGGQCRTYLCDITKREEVYATAKAVREEVGIVTILVNNAGIVSAKYFLDIPDQSIIKTMEVNCMSQFWTCKAFLPDMMKANHGHIVTIASIAGLTGTDRLTDYCASKFANVGLQESMRYELMNLGMTGIHTTLVCPFYINTGLFAGIKTPSLFPILKVDKVADSILIAVLTNSELVLLPKLAHLLFFVKGYVNMSRRTSQLCFVIIRMFEVITIEKQ</sequence>
<dbReference type="Pfam" id="PF00106">
    <property type="entry name" value="adh_short"/>
    <property type="match status" value="1"/>
</dbReference>
<dbReference type="PRINTS" id="PR00080">
    <property type="entry name" value="SDRFAMILY"/>
</dbReference>
<dbReference type="GO" id="GO:0016020">
    <property type="term" value="C:membrane"/>
    <property type="evidence" value="ECO:0007669"/>
    <property type="project" value="UniProtKB-SubCell"/>
</dbReference>